<accession>A0A1V0NEX1</accession>
<evidence type="ECO:0000313" key="1">
    <source>
        <dbReference type="EMBL" id="ARD98488.1"/>
    </source>
</evidence>
<dbReference type="RefSeq" id="WP_081144249.1">
    <property type="nucleotide sequence ID" value="NZ_CP015897.1"/>
</dbReference>
<evidence type="ECO:0000313" key="2">
    <source>
        <dbReference type="Proteomes" id="UP000192085"/>
    </source>
</evidence>
<name>A0A1V0NEX1_LACLL</name>
<dbReference type="AlphaFoldDB" id="A0A1V0NEX1"/>
<protein>
    <submittedName>
        <fullName evidence="1">Uncharacterized protein</fullName>
    </submittedName>
</protein>
<sequence length="890" mass="102488">MIALIEDAFDPFCYDEAISEKLTVEELGEDENYENLDPEVYLALTRTSENMVTQGLSSDYKVYSEQIKLMEMNGDFTYVLVNSDYQVLRMSDSLVELVGSPEFLEEVKRIDSSFAQERVTGLLAIVKEALSETQTFIEDGWEVGHDPYHYVASAEALLLENSLEEDKKYYAVYDTQSNDFRTLGIFETAEEAMEAGADYFVNVLDLENYTEMGGEAHFHHSTPQEDGELLGFTAVGIRAKEATWLNQATQTQSSIYYHDSHIGQGDTYKKFPIISLNRPDIYGRDLRTGEKVASISAQYNPLSAVLAREFLERALDYLRHNGELSAEERQEVEHLGTVVTPRTDQELHLILQNGWFDDLYDVFDDELSYFNTVNDAELTKLDIEHEISKYLEEHPFHLDLPTLYSLAQKGGNMSFVALYNSAVNGNMVYTDEVKVKIIYDKLIDELGRNELEKHEIFNIPQFQKILLTTQKEKKEAQQVETTLTHLSMIKEIKNLKKLASGKNEVLSVGGGLLDKDLLLQLVRDYQKMYPEIVELEDDNAKSGFSKLNEHQSSDFILSNFNRPQSVLYVGDSFETLLDVIQKNIPGVISEIRQEWSQRFHEIFDFDQEQLNQVQDWMMEHLKFTEHFEESVDVPIEFEGGVSRGLLEDEALRFPIEETTNHWVEYQNKEKEIPYDAFEIMALEEHQLPFEGIQEILEAVDLTIDEVVQKISTEKKMAMSQQELSKGSNENETLSYVQKIVDSTVHATGIIERVNINDLDYWQENVISQFNLSALTEKELVALSLNLIHQIYKTTQYINEMKNDDSERQDYLSDYENERDIYDLLVQEWEERGVNVPLRAAAFDANETEHSEPLAHYFEELLSDYLVKGGINFKEELPLPQKGNQSSVHLK</sequence>
<dbReference type="EMBL" id="CP015897">
    <property type="protein sequence ID" value="ARD98488.1"/>
    <property type="molecule type" value="Genomic_DNA"/>
</dbReference>
<organism evidence="1 2">
    <name type="scientific">Lactococcus lactis subsp. lactis</name>
    <name type="common">Streptococcus lactis</name>
    <dbReference type="NCBI Taxonomy" id="1360"/>
    <lineage>
        <taxon>Bacteria</taxon>
        <taxon>Bacillati</taxon>
        <taxon>Bacillota</taxon>
        <taxon>Bacilli</taxon>
        <taxon>Lactobacillales</taxon>
        <taxon>Streptococcaceae</taxon>
        <taxon>Lactococcus</taxon>
    </lineage>
</organism>
<dbReference type="Proteomes" id="UP000192085">
    <property type="component" value="Chromosome"/>
</dbReference>
<gene>
    <name evidence="1" type="ORF">LL275_0856</name>
</gene>
<reference evidence="1 2" key="1">
    <citation type="journal article" date="2017" name="BMC Genomics">
        <title>Comparative and functional genomics of the Lactococcus lactis taxon; insights into evolution and niche adaptation.</title>
        <authorList>
            <person name="Kelleher P."/>
            <person name="Bottacini F."/>
            <person name="Mahony J."/>
            <person name="Kilcawley K.N."/>
            <person name="van Sinderen D."/>
        </authorList>
    </citation>
    <scope>NUCLEOTIDE SEQUENCE [LARGE SCALE GENOMIC DNA]</scope>
    <source>
        <strain evidence="1 2">275</strain>
    </source>
</reference>
<proteinExistence type="predicted"/>